<dbReference type="RefSeq" id="XP_018063581.1">
    <property type="nucleotide sequence ID" value="XM_018210027.1"/>
</dbReference>
<dbReference type="STRING" id="149040.A0A132B9Z3"/>
<dbReference type="EMBL" id="KQ947432">
    <property type="protein sequence ID" value="KUJ09226.1"/>
    <property type="molecule type" value="Genomic_DNA"/>
</dbReference>
<evidence type="ECO:0000313" key="1">
    <source>
        <dbReference type="EMBL" id="KUJ09226.1"/>
    </source>
</evidence>
<dbReference type="GeneID" id="28819753"/>
<dbReference type="Proteomes" id="UP000070700">
    <property type="component" value="Unassembled WGS sequence"/>
</dbReference>
<accession>A0A132B9Z3</accession>
<dbReference type="OrthoDB" id="3466524at2759"/>
<dbReference type="KEGG" id="psco:LY89DRAFT_598214"/>
<protein>
    <submittedName>
        <fullName evidence="1">Uncharacterized protein</fullName>
    </submittedName>
</protein>
<dbReference type="PANTHER" id="PTHR35605">
    <property type="entry name" value="ECP2 EFFECTOR PROTEIN DOMAIN-CONTAINING PROTEIN-RELATED"/>
    <property type="match status" value="1"/>
</dbReference>
<sequence length="112" mass="11934">MPPPLCIPVPGQDWGNADAGLIQDGINYLSGLQGGCCVGPTSCVRISCSWNSAIFLCNDNGYTICPNCGYLATYASDMINDCSSWNGGDSIIVGGQLFDSDHYNIIVRWDSC</sequence>
<name>A0A132B9Z3_MOLSC</name>
<evidence type="ECO:0000313" key="2">
    <source>
        <dbReference type="Proteomes" id="UP000070700"/>
    </source>
</evidence>
<gene>
    <name evidence="1" type="ORF">LY89DRAFT_598214</name>
</gene>
<dbReference type="PANTHER" id="PTHR35605:SF1">
    <property type="entry name" value="ECP2 EFFECTOR PROTEIN DOMAIN-CONTAINING PROTEIN-RELATED"/>
    <property type="match status" value="1"/>
</dbReference>
<reference evidence="1 2" key="1">
    <citation type="submission" date="2015-10" db="EMBL/GenBank/DDBJ databases">
        <title>Full genome of DAOMC 229536 Phialocephala scopiformis, a fungal endophyte of spruce producing the potent anti-insectan compound rugulosin.</title>
        <authorList>
            <consortium name="DOE Joint Genome Institute"/>
            <person name="Walker A.K."/>
            <person name="Frasz S.L."/>
            <person name="Seifert K.A."/>
            <person name="Miller J.D."/>
            <person name="Mondo S.J."/>
            <person name="Labutti K."/>
            <person name="Lipzen A."/>
            <person name="Dockter R."/>
            <person name="Kennedy M."/>
            <person name="Grigoriev I.V."/>
            <person name="Spatafora J.W."/>
        </authorList>
    </citation>
    <scope>NUCLEOTIDE SEQUENCE [LARGE SCALE GENOMIC DNA]</scope>
    <source>
        <strain evidence="1 2">CBS 120377</strain>
    </source>
</reference>
<dbReference type="AlphaFoldDB" id="A0A132B9Z3"/>
<proteinExistence type="predicted"/>
<dbReference type="InParanoid" id="A0A132B9Z3"/>
<keyword evidence="2" id="KW-1185">Reference proteome</keyword>
<organism evidence="1 2">
    <name type="scientific">Mollisia scopiformis</name>
    <name type="common">Conifer needle endophyte fungus</name>
    <name type="synonym">Phialocephala scopiformis</name>
    <dbReference type="NCBI Taxonomy" id="149040"/>
    <lineage>
        <taxon>Eukaryota</taxon>
        <taxon>Fungi</taxon>
        <taxon>Dikarya</taxon>
        <taxon>Ascomycota</taxon>
        <taxon>Pezizomycotina</taxon>
        <taxon>Leotiomycetes</taxon>
        <taxon>Helotiales</taxon>
        <taxon>Mollisiaceae</taxon>
        <taxon>Mollisia</taxon>
    </lineage>
</organism>